<proteinExistence type="predicted"/>
<evidence type="ECO:0000313" key="1">
    <source>
        <dbReference type="EMBL" id="QJA96898.1"/>
    </source>
</evidence>
<accession>A0A6M3LWC2</accession>
<reference evidence="1" key="1">
    <citation type="submission" date="2020-03" db="EMBL/GenBank/DDBJ databases">
        <title>The deep terrestrial virosphere.</title>
        <authorList>
            <person name="Holmfeldt K."/>
            <person name="Nilsson E."/>
            <person name="Simone D."/>
            <person name="Lopez-Fernandez M."/>
            <person name="Wu X."/>
            <person name="de Brujin I."/>
            <person name="Lundin D."/>
            <person name="Andersson A."/>
            <person name="Bertilsson S."/>
            <person name="Dopson M."/>
        </authorList>
    </citation>
    <scope>NUCLEOTIDE SEQUENCE</scope>
    <source>
        <strain evidence="1">MM415B07124</strain>
    </source>
</reference>
<organism evidence="1">
    <name type="scientific">viral metagenome</name>
    <dbReference type="NCBI Taxonomy" id="1070528"/>
    <lineage>
        <taxon>unclassified sequences</taxon>
        <taxon>metagenomes</taxon>
        <taxon>organismal metagenomes</taxon>
    </lineage>
</organism>
<protein>
    <submittedName>
        <fullName evidence="1">Uncharacterized protein</fullName>
    </submittedName>
</protein>
<dbReference type="AlphaFoldDB" id="A0A6M3LWC2"/>
<gene>
    <name evidence="1" type="ORF">MM415B07124_0007</name>
</gene>
<name>A0A6M3LWC2_9ZZZZ</name>
<sequence>MRFNRYQPVWECEYCKKEFPVCGFDDHFCEGKLKTMADMLKFIRTIPEDTKINVKLTETSMVIDLVN</sequence>
<dbReference type="EMBL" id="MT143444">
    <property type="protein sequence ID" value="QJA96898.1"/>
    <property type="molecule type" value="Genomic_DNA"/>
</dbReference>